<dbReference type="Proteomes" id="UP001062901">
    <property type="component" value="Unassembled WGS sequence"/>
</dbReference>
<gene>
    <name evidence="6" type="ORF">AA15669_1175</name>
</gene>
<protein>
    <submittedName>
        <fullName evidence="6">Transcriptional regulator</fullName>
    </submittedName>
</protein>
<name>A0ABQ0NZK6_9PROT</name>
<dbReference type="InterPro" id="IPR036388">
    <property type="entry name" value="WH-like_DNA-bd_sf"/>
</dbReference>
<sequence length="322" mass="35824">MMLDCEDPEEKRVFLTPIKQNFAMLDYPSLLAVSTVAREGSFERAAHRLGMTSSAVSQRVRSLEERLGHTLLIRGTPCTLTPLGQTLATHLERVRLLEADLPALPHTARHTEAPPLALRVAVNSDSMASWFPQAMTHVAQEHNLTLDIHLDDEHHTARHLREGRVMAAISADPSPVPGCHATPLGQLTYIACAHPAFITRNFPSGVTAESLRRSPVLRFDQHDVFQEKWAKATYNVSLAQAPTHWIPSAQGFYDLTLAGLAWALHPSYLVESALQQGKLIELPPYHRPTVPLYWVVPRLYAPQLRPLTQAVCQAARDHLTPV</sequence>
<feature type="domain" description="HTH lysR-type" evidence="5">
    <location>
        <begin position="25"/>
        <end position="81"/>
    </location>
</feature>
<dbReference type="SUPFAM" id="SSF53850">
    <property type="entry name" value="Periplasmic binding protein-like II"/>
    <property type="match status" value="1"/>
</dbReference>
<evidence type="ECO:0000256" key="2">
    <source>
        <dbReference type="ARBA" id="ARBA00023015"/>
    </source>
</evidence>
<dbReference type="Pfam" id="PF00126">
    <property type="entry name" value="HTH_1"/>
    <property type="match status" value="1"/>
</dbReference>
<dbReference type="PROSITE" id="PS50931">
    <property type="entry name" value="HTH_LYSR"/>
    <property type="match status" value="1"/>
</dbReference>
<dbReference type="PANTHER" id="PTHR30579:SF2">
    <property type="entry name" value="HTH-TYPE TRANSCRIPTIONAL REGULATOR ARGP"/>
    <property type="match status" value="1"/>
</dbReference>
<organism evidence="6 7">
    <name type="scientific">Saccharibacter floricola DSM 15669</name>
    <dbReference type="NCBI Taxonomy" id="1123227"/>
    <lineage>
        <taxon>Bacteria</taxon>
        <taxon>Pseudomonadati</taxon>
        <taxon>Pseudomonadota</taxon>
        <taxon>Alphaproteobacteria</taxon>
        <taxon>Acetobacterales</taxon>
        <taxon>Acetobacteraceae</taxon>
        <taxon>Saccharibacter</taxon>
    </lineage>
</organism>
<evidence type="ECO:0000313" key="6">
    <source>
        <dbReference type="EMBL" id="GBQ06975.1"/>
    </source>
</evidence>
<dbReference type="Gene3D" id="1.10.10.10">
    <property type="entry name" value="Winged helix-like DNA-binding domain superfamily/Winged helix DNA-binding domain"/>
    <property type="match status" value="1"/>
</dbReference>
<evidence type="ECO:0000256" key="4">
    <source>
        <dbReference type="ARBA" id="ARBA00023163"/>
    </source>
</evidence>
<dbReference type="PRINTS" id="PR00039">
    <property type="entry name" value="HTHLYSR"/>
</dbReference>
<evidence type="ECO:0000259" key="5">
    <source>
        <dbReference type="PROSITE" id="PS50931"/>
    </source>
</evidence>
<keyword evidence="4" id="KW-0804">Transcription</keyword>
<dbReference type="EMBL" id="BAQD01000017">
    <property type="protein sequence ID" value="GBQ06975.1"/>
    <property type="molecule type" value="Genomic_DNA"/>
</dbReference>
<dbReference type="PANTHER" id="PTHR30579">
    <property type="entry name" value="TRANSCRIPTIONAL REGULATOR"/>
    <property type="match status" value="1"/>
</dbReference>
<accession>A0ABQ0NZK6</accession>
<comment type="caution">
    <text evidence="6">The sequence shown here is derived from an EMBL/GenBank/DDBJ whole genome shotgun (WGS) entry which is preliminary data.</text>
</comment>
<dbReference type="RefSeq" id="WP_018981208.1">
    <property type="nucleotide sequence ID" value="NZ_BAQD01000017.1"/>
</dbReference>
<dbReference type="InterPro" id="IPR036390">
    <property type="entry name" value="WH_DNA-bd_sf"/>
</dbReference>
<dbReference type="InterPro" id="IPR017685">
    <property type="entry name" value="ArgP"/>
</dbReference>
<dbReference type="InterPro" id="IPR050176">
    <property type="entry name" value="LTTR"/>
</dbReference>
<dbReference type="SUPFAM" id="SSF46785">
    <property type="entry name" value="Winged helix' DNA-binding domain"/>
    <property type="match status" value="1"/>
</dbReference>
<dbReference type="NCBIfam" id="TIGR03298">
    <property type="entry name" value="argP"/>
    <property type="match status" value="1"/>
</dbReference>
<evidence type="ECO:0000256" key="1">
    <source>
        <dbReference type="ARBA" id="ARBA00009437"/>
    </source>
</evidence>
<dbReference type="Gene3D" id="3.40.190.290">
    <property type="match status" value="1"/>
</dbReference>
<keyword evidence="3" id="KW-0238">DNA-binding</keyword>
<dbReference type="NCBIfam" id="NF009888">
    <property type="entry name" value="PRK13348.1"/>
    <property type="match status" value="1"/>
</dbReference>
<dbReference type="InterPro" id="IPR005119">
    <property type="entry name" value="LysR_subst-bd"/>
</dbReference>
<proteinExistence type="inferred from homology"/>
<keyword evidence="7" id="KW-1185">Reference proteome</keyword>
<comment type="similarity">
    <text evidence="1">Belongs to the LysR transcriptional regulatory family.</text>
</comment>
<evidence type="ECO:0000313" key="7">
    <source>
        <dbReference type="Proteomes" id="UP001062901"/>
    </source>
</evidence>
<keyword evidence="2" id="KW-0805">Transcription regulation</keyword>
<dbReference type="NCBIfam" id="NF002964">
    <property type="entry name" value="PRK03635.1"/>
    <property type="match status" value="1"/>
</dbReference>
<reference evidence="6" key="1">
    <citation type="submission" date="2013-04" db="EMBL/GenBank/DDBJ databases">
        <title>The genome sequencing project of 58 acetic acid bacteria.</title>
        <authorList>
            <person name="Okamoto-Kainuma A."/>
            <person name="Ishikawa M."/>
            <person name="Umino S."/>
            <person name="Koizumi Y."/>
            <person name="Shiwa Y."/>
            <person name="Yoshikawa H."/>
            <person name="Matsutani M."/>
            <person name="Matsushita K."/>
        </authorList>
    </citation>
    <scope>NUCLEOTIDE SEQUENCE</scope>
    <source>
        <strain evidence="6">DSM 15669</strain>
    </source>
</reference>
<evidence type="ECO:0000256" key="3">
    <source>
        <dbReference type="ARBA" id="ARBA00023125"/>
    </source>
</evidence>
<dbReference type="InterPro" id="IPR000847">
    <property type="entry name" value="LysR_HTH_N"/>
</dbReference>
<dbReference type="Pfam" id="PF03466">
    <property type="entry name" value="LysR_substrate"/>
    <property type="match status" value="1"/>
</dbReference>